<dbReference type="OrthoDB" id="9780552at2"/>
<dbReference type="Pfam" id="PF02096">
    <property type="entry name" value="60KD_IMP"/>
    <property type="match status" value="1"/>
</dbReference>
<organism evidence="17 18">
    <name type="scientific">Teichococcus deserti</name>
    <dbReference type="NCBI Taxonomy" id="1817963"/>
    <lineage>
        <taxon>Bacteria</taxon>
        <taxon>Pseudomonadati</taxon>
        <taxon>Pseudomonadota</taxon>
        <taxon>Alphaproteobacteria</taxon>
        <taxon>Acetobacterales</taxon>
        <taxon>Roseomonadaceae</taxon>
        <taxon>Roseomonas</taxon>
    </lineage>
</organism>
<evidence type="ECO:0000313" key="17">
    <source>
        <dbReference type="EMBL" id="ONG58751.1"/>
    </source>
</evidence>
<feature type="region of interest" description="Disordered" evidence="14">
    <location>
        <begin position="29"/>
        <end position="63"/>
    </location>
</feature>
<keyword evidence="8 13" id="KW-1133">Transmembrane helix</keyword>
<dbReference type="EMBL" id="MLCO01000013">
    <property type="protein sequence ID" value="ONG58751.1"/>
    <property type="molecule type" value="Genomic_DNA"/>
</dbReference>
<evidence type="ECO:0000259" key="16">
    <source>
        <dbReference type="Pfam" id="PF14849"/>
    </source>
</evidence>
<evidence type="ECO:0000313" key="18">
    <source>
        <dbReference type="Proteomes" id="UP000188879"/>
    </source>
</evidence>
<accession>A0A1V2H7M1</accession>
<evidence type="ECO:0000256" key="1">
    <source>
        <dbReference type="ARBA" id="ARBA00004429"/>
    </source>
</evidence>
<feature type="domain" description="Membrane insertase YidC N-terminal" evidence="16">
    <location>
        <begin position="75"/>
        <end position="360"/>
    </location>
</feature>
<evidence type="ECO:0000256" key="12">
    <source>
        <dbReference type="ARBA" id="ARBA00033342"/>
    </source>
</evidence>
<feature type="transmembrane region" description="Helical" evidence="13">
    <location>
        <begin position="535"/>
        <end position="555"/>
    </location>
</feature>
<evidence type="ECO:0000256" key="6">
    <source>
        <dbReference type="ARBA" id="ARBA00022692"/>
    </source>
</evidence>
<keyword evidence="7 13" id="KW-0653">Protein transport</keyword>
<dbReference type="InterPro" id="IPR028053">
    <property type="entry name" value="Membr_insert_YidC_N"/>
</dbReference>
<evidence type="ECO:0000256" key="7">
    <source>
        <dbReference type="ARBA" id="ARBA00022927"/>
    </source>
</evidence>
<dbReference type="Proteomes" id="UP000188879">
    <property type="component" value="Unassembled WGS sequence"/>
</dbReference>
<evidence type="ECO:0000256" key="3">
    <source>
        <dbReference type="ARBA" id="ARBA00015325"/>
    </source>
</evidence>
<evidence type="ECO:0000256" key="4">
    <source>
        <dbReference type="ARBA" id="ARBA00022448"/>
    </source>
</evidence>
<feature type="transmembrane region" description="Helical" evidence="13">
    <location>
        <begin position="368"/>
        <end position="391"/>
    </location>
</feature>
<dbReference type="GO" id="GO:0032977">
    <property type="term" value="F:membrane insertase activity"/>
    <property type="evidence" value="ECO:0007669"/>
    <property type="project" value="InterPro"/>
</dbReference>
<evidence type="ECO:0000256" key="11">
    <source>
        <dbReference type="ARBA" id="ARBA00033245"/>
    </source>
</evidence>
<evidence type="ECO:0000256" key="14">
    <source>
        <dbReference type="SAM" id="MobiDB-lite"/>
    </source>
</evidence>
<dbReference type="Gene3D" id="2.70.98.90">
    <property type="match status" value="1"/>
</dbReference>
<keyword evidence="4 13" id="KW-0813">Transport</keyword>
<comment type="subcellular location">
    <subcellularLocation>
        <location evidence="1">Cell inner membrane</location>
        <topology evidence="1">Multi-pass membrane protein</topology>
    </subcellularLocation>
    <subcellularLocation>
        <location evidence="13">Cell membrane</location>
        <topology evidence="13">Multi-pass membrane protein</topology>
    </subcellularLocation>
</comment>
<dbReference type="InterPro" id="IPR028055">
    <property type="entry name" value="YidC/Oxa/ALB_C"/>
</dbReference>
<proteinExistence type="inferred from homology"/>
<dbReference type="RefSeq" id="WP_076955731.1">
    <property type="nucleotide sequence ID" value="NZ_MLCO01000013.1"/>
</dbReference>
<dbReference type="NCBIfam" id="TIGR03592">
    <property type="entry name" value="yidC_oxa1_cterm"/>
    <property type="match status" value="1"/>
</dbReference>
<gene>
    <name evidence="13" type="primary">yidC</name>
    <name evidence="17" type="ORF">BKE38_02120</name>
</gene>
<feature type="transmembrane region" description="Helical" evidence="13">
    <location>
        <begin position="497"/>
        <end position="514"/>
    </location>
</feature>
<evidence type="ECO:0000256" key="5">
    <source>
        <dbReference type="ARBA" id="ARBA00022475"/>
    </source>
</evidence>
<evidence type="ECO:0000256" key="9">
    <source>
        <dbReference type="ARBA" id="ARBA00023136"/>
    </source>
</evidence>
<feature type="transmembrane region" description="Helical" evidence="13">
    <location>
        <begin position="441"/>
        <end position="462"/>
    </location>
</feature>
<evidence type="ECO:0000256" key="2">
    <source>
        <dbReference type="ARBA" id="ARBA00010527"/>
    </source>
</evidence>
<dbReference type="AlphaFoldDB" id="A0A1V2H7M1"/>
<keyword evidence="18" id="KW-1185">Reference proteome</keyword>
<dbReference type="InterPro" id="IPR019998">
    <property type="entry name" value="Membr_insert_YidC"/>
</dbReference>
<evidence type="ECO:0000256" key="8">
    <source>
        <dbReference type="ARBA" id="ARBA00022989"/>
    </source>
</evidence>
<dbReference type="InterPro" id="IPR038221">
    <property type="entry name" value="YidC_periplasmic_sf"/>
</dbReference>
<dbReference type="NCBIfam" id="NF002353">
    <property type="entry name" value="PRK01318.1-4"/>
    <property type="match status" value="1"/>
</dbReference>
<dbReference type="PRINTS" id="PR01900">
    <property type="entry name" value="YIDCPROTEIN"/>
</dbReference>
<comment type="function">
    <text evidence="13">Required for the insertion and/or proper folding and/or complex formation of integral membrane proteins into the membrane. Involved in integration of membrane proteins that insert both dependently and independently of the Sec translocase complex, as well as at least some lipoproteins. Aids folding of multispanning membrane proteins.</text>
</comment>
<sequence>MDQKRLLAAIAISIGILLAFDLWKRETTPPAPTPAAVSQQAPAAPAAPNAAVTPANPGGTDATVAAQANRPAPQRLQIDSPRLSGSLLLRGARLDDLILKDYRETVAPGSPQVRLLAPREELQPYFAQWGWSSADGRTRVPDSETDWTASGGPLGPDSPVTLSWDNGQGQTFQILVSLDRNYMFQVEQKVVNNGAEPVQVLPWTRVRRERTPQVAGFYILHEGFVGVLNGRLNEQTYSHAKDEAAKAAGVALNQETSGGWAGFTDKYWLTAISPVDAAQPLKTAWRHVSESGQDRWQVDFTTPAPQSIGAGGNGVMSTRLFAGAKEVHLLDAYRDNLGITDFDKAIDFGWFYFLTKPFFYALDYLFKLLGNFGLAILLFTVALKLAFFPLANKAYKSMARMKVLTPKMTEIRERYKDDPAKAQAEMMALYRTEKVNPASGCLPMLIQIPVFFALYKVLFVTIEMRHAPFFGWIRDLSAPDPTNLFNLFGLIPWDPPAMLHMPVWALIMGLTMFFQQKLNPAPADPIQAKLFTFMPIIFTFMLASFPAGLVIYWSWNNLLSIAQQAYIMRHEREARKREKAAGKLPAKAKG</sequence>
<feature type="domain" description="Membrane insertase YidC/Oxa/ALB C-terminal" evidence="15">
    <location>
        <begin position="372"/>
        <end position="569"/>
    </location>
</feature>
<dbReference type="Pfam" id="PF14849">
    <property type="entry name" value="YidC_periplas"/>
    <property type="match status" value="1"/>
</dbReference>
<protein>
    <recommendedName>
        <fullName evidence="3 13">Membrane protein insertase YidC</fullName>
    </recommendedName>
    <alternativeName>
        <fullName evidence="12 13">Foldase YidC</fullName>
    </alternativeName>
    <alternativeName>
        <fullName evidence="11 13">Membrane integrase YidC</fullName>
    </alternativeName>
    <alternativeName>
        <fullName evidence="13">Membrane protein YidC</fullName>
    </alternativeName>
</protein>
<feature type="compositionally biased region" description="Low complexity" evidence="14">
    <location>
        <begin position="34"/>
        <end position="57"/>
    </location>
</feature>
<comment type="caution">
    <text evidence="17">The sequence shown here is derived from an EMBL/GenBank/DDBJ whole genome shotgun (WGS) entry which is preliminary data.</text>
</comment>
<reference evidence="17 18" key="1">
    <citation type="submission" date="2016-10" db="EMBL/GenBank/DDBJ databases">
        <title>Draft Genome sequence of Roseomonas sp. strain M3.</title>
        <authorList>
            <person name="Subhash Y."/>
            <person name="Lee S."/>
        </authorList>
    </citation>
    <scope>NUCLEOTIDE SEQUENCE [LARGE SCALE GENOMIC DNA]</scope>
    <source>
        <strain evidence="17 18">M3</strain>
    </source>
</reference>
<comment type="subunit">
    <text evidence="13">Interacts with the Sec translocase complex via SecD. Specifically interacts with transmembrane segments of nascent integral membrane proteins during membrane integration.</text>
</comment>
<evidence type="ECO:0000259" key="15">
    <source>
        <dbReference type="Pfam" id="PF02096"/>
    </source>
</evidence>
<name>A0A1V2H7M1_9PROT</name>
<dbReference type="PANTHER" id="PTHR12428">
    <property type="entry name" value="OXA1"/>
    <property type="match status" value="1"/>
</dbReference>
<dbReference type="PRINTS" id="PR00701">
    <property type="entry name" value="60KDINNERMP"/>
</dbReference>
<keyword evidence="5 13" id="KW-1003">Cell membrane</keyword>
<comment type="similarity">
    <text evidence="2 13">Belongs to the OXA1/ALB3/YidC family. Type 1 subfamily.</text>
</comment>
<evidence type="ECO:0000256" key="13">
    <source>
        <dbReference type="HAMAP-Rule" id="MF_01810"/>
    </source>
</evidence>
<dbReference type="InterPro" id="IPR047196">
    <property type="entry name" value="YidC_ALB_C"/>
</dbReference>
<dbReference type="PANTHER" id="PTHR12428:SF65">
    <property type="entry name" value="CYTOCHROME C OXIDASE ASSEMBLY PROTEIN COX18, MITOCHONDRIAL"/>
    <property type="match status" value="1"/>
</dbReference>
<dbReference type="HAMAP" id="MF_01810">
    <property type="entry name" value="YidC_type1"/>
    <property type="match status" value="1"/>
</dbReference>
<dbReference type="CDD" id="cd20070">
    <property type="entry name" value="5TM_YidC_Alb3"/>
    <property type="match status" value="1"/>
</dbReference>
<feature type="region of interest" description="Disordered" evidence="14">
    <location>
        <begin position="137"/>
        <end position="158"/>
    </location>
</feature>
<dbReference type="InterPro" id="IPR001708">
    <property type="entry name" value="YidC/ALB3/OXA1/COX18"/>
</dbReference>
<dbReference type="GO" id="GO:0005886">
    <property type="term" value="C:plasma membrane"/>
    <property type="evidence" value="ECO:0007669"/>
    <property type="project" value="UniProtKB-SubCell"/>
</dbReference>
<dbReference type="CDD" id="cd19961">
    <property type="entry name" value="EcYidC-like_peri"/>
    <property type="match status" value="1"/>
</dbReference>
<dbReference type="GO" id="GO:0015031">
    <property type="term" value="P:protein transport"/>
    <property type="evidence" value="ECO:0007669"/>
    <property type="project" value="UniProtKB-KW"/>
</dbReference>
<evidence type="ECO:0000256" key="10">
    <source>
        <dbReference type="ARBA" id="ARBA00023186"/>
    </source>
</evidence>
<keyword evidence="9 13" id="KW-0472">Membrane</keyword>
<dbReference type="NCBIfam" id="TIGR03593">
    <property type="entry name" value="yidC_nterm"/>
    <property type="match status" value="1"/>
</dbReference>
<keyword evidence="6 13" id="KW-0812">Transmembrane</keyword>
<dbReference type="GO" id="GO:0051205">
    <property type="term" value="P:protein insertion into membrane"/>
    <property type="evidence" value="ECO:0007669"/>
    <property type="project" value="TreeGrafter"/>
</dbReference>
<keyword evidence="10 13" id="KW-0143">Chaperone</keyword>